<protein>
    <submittedName>
        <fullName evidence="7">TetR/AcrR family transcriptional regulator</fullName>
    </submittedName>
</protein>
<dbReference type="PROSITE" id="PS50977">
    <property type="entry name" value="HTH_TETR_2"/>
    <property type="match status" value="1"/>
</dbReference>
<dbReference type="Pfam" id="PF17932">
    <property type="entry name" value="TetR_C_24"/>
    <property type="match status" value="1"/>
</dbReference>
<dbReference type="EMBL" id="CP097160">
    <property type="protein sequence ID" value="UQN13852.1"/>
    <property type="molecule type" value="Genomic_DNA"/>
</dbReference>
<dbReference type="InterPro" id="IPR001647">
    <property type="entry name" value="HTH_TetR"/>
</dbReference>
<evidence type="ECO:0000259" key="6">
    <source>
        <dbReference type="PROSITE" id="PS50977"/>
    </source>
</evidence>
<dbReference type="Gene3D" id="1.10.10.60">
    <property type="entry name" value="Homeodomain-like"/>
    <property type="match status" value="1"/>
</dbReference>
<evidence type="ECO:0000313" key="7">
    <source>
        <dbReference type="EMBL" id="UQN13852.1"/>
    </source>
</evidence>
<accession>A0ABY4MXD0</accession>
<organism evidence="7">
    <name type="scientific">Gulosibacter sediminis</name>
    <dbReference type="NCBI Taxonomy" id="1729695"/>
    <lineage>
        <taxon>Bacteria</taxon>
        <taxon>Bacillati</taxon>
        <taxon>Actinomycetota</taxon>
        <taxon>Actinomycetes</taxon>
        <taxon>Micrococcales</taxon>
        <taxon>Microbacteriaceae</taxon>
        <taxon>Gulosibacter</taxon>
    </lineage>
</organism>
<keyword evidence="3" id="KW-0804">Transcription</keyword>
<dbReference type="InterPro" id="IPR009057">
    <property type="entry name" value="Homeodomain-like_sf"/>
</dbReference>
<dbReference type="PANTHER" id="PTHR30055">
    <property type="entry name" value="HTH-TYPE TRANSCRIPTIONAL REGULATOR RUTR"/>
    <property type="match status" value="1"/>
</dbReference>
<proteinExistence type="predicted"/>
<dbReference type="PRINTS" id="PR00455">
    <property type="entry name" value="HTHTETR"/>
</dbReference>
<keyword evidence="2 4" id="KW-0238">DNA-binding</keyword>
<reference evidence="7" key="1">
    <citation type="submission" date="2022-05" db="EMBL/GenBank/DDBJ databases">
        <title>Complete genome sequence of toluene-degrading Gulosibacter sediminis strain ACHW.36C.</title>
        <authorList>
            <person name="Wai A.C."/>
            <person name="Lai G.K."/>
            <person name="Griffin S.D."/>
            <person name="Leung F.C."/>
        </authorList>
    </citation>
    <scope>NUCLEOTIDE SEQUENCE [LARGE SCALE GENOMIC DNA]</scope>
    <source>
        <strain evidence="7">ACHW.36C</strain>
    </source>
</reference>
<evidence type="ECO:0000256" key="5">
    <source>
        <dbReference type="SAM" id="MobiDB-lite"/>
    </source>
</evidence>
<name>A0ABY4MXD0_9MICO</name>
<feature type="DNA-binding region" description="H-T-H motif" evidence="4">
    <location>
        <begin position="40"/>
        <end position="59"/>
    </location>
</feature>
<feature type="region of interest" description="Disordered" evidence="5">
    <location>
        <begin position="1"/>
        <end position="20"/>
    </location>
</feature>
<dbReference type="InterPro" id="IPR036271">
    <property type="entry name" value="Tet_transcr_reg_TetR-rel_C_sf"/>
</dbReference>
<evidence type="ECO:0000256" key="4">
    <source>
        <dbReference type="PROSITE-ProRule" id="PRU00335"/>
    </source>
</evidence>
<dbReference type="InterPro" id="IPR041490">
    <property type="entry name" value="KstR2_TetR_C"/>
</dbReference>
<evidence type="ECO:0000256" key="2">
    <source>
        <dbReference type="ARBA" id="ARBA00023125"/>
    </source>
</evidence>
<evidence type="ECO:0000256" key="3">
    <source>
        <dbReference type="ARBA" id="ARBA00023163"/>
    </source>
</evidence>
<feature type="domain" description="HTH tetR-type" evidence="6">
    <location>
        <begin position="17"/>
        <end position="77"/>
    </location>
</feature>
<dbReference type="PANTHER" id="PTHR30055:SF234">
    <property type="entry name" value="HTH-TYPE TRANSCRIPTIONAL REGULATOR BETI"/>
    <property type="match status" value="1"/>
</dbReference>
<feature type="compositionally biased region" description="Basic and acidic residues" evidence="5">
    <location>
        <begin position="9"/>
        <end position="20"/>
    </location>
</feature>
<dbReference type="Gene3D" id="1.10.357.10">
    <property type="entry name" value="Tetracycline Repressor, domain 2"/>
    <property type="match status" value="1"/>
</dbReference>
<dbReference type="SUPFAM" id="SSF46689">
    <property type="entry name" value="Homeodomain-like"/>
    <property type="match status" value="1"/>
</dbReference>
<dbReference type="SUPFAM" id="SSF48498">
    <property type="entry name" value="Tetracyclin repressor-like, C-terminal domain"/>
    <property type="match status" value="1"/>
</dbReference>
<evidence type="ECO:0000256" key="1">
    <source>
        <dbReference type="ARBA" id="ARBA00023015"/>
    </source>
</evidence>
<gene>
    <name evidence="7" type="ORF">M3M28_07170</name>
</gene>
<dbReference type="Pfam" id="PF00440">
    <property type="entry name" value="TetR_N"/>
    <property type="match status" value="1"/>
</dbReference>
<sequence length="204" mass="22564">MSIPSTKPDAPRRGRPGNDRDDVISAAVRLFNEHGYEATTIGMIADQLGVSKSAIYHHVRSKEELLAAALDHAMGALEAVLDDPQAATGDVVDRLEYVMRGTVTVLTGELAEVTLLLRLRGNTELERRVLERRRHFDRAVAQLVQDVADEENIRADIDPRAATRLVFGMINSITEWYRPDGPLDGQALGDLVVRLVFQGLRARS</sequence>
<dbReference type="InterPro" id="IPR050109">
    <property type="entry name" value="HTH-type_TetR-like_transc_reg"/>
</dbReference>
<keyword evidence="1" id="KW-0805">Transcription regulation</keyword>